<organism evidence="1 2">
    <name type="scientific">Macrococcus carouselicus</name>
    <dbReference type="NCBI Taxonomy" id="69969"/>
    <lineage>
        <taxon>Bacteria</taxon>
        <taxon>Bacillati</taxon>
        <taxon>Bacillota</taxon>
        <taxon>Bacilli</taxon>
        <taxon>Bacillales</taxon>
        <taxon>Staphylococcaceae</taxon>
        <taxon>Macrococcus</taxon>
    </lineage>
</organism>
<dbReference type="EMBL" id="SCWD01000002">
    <property type="protein sequence ID" value="TDM02514.1"/>
    <property type="molecule type" value="Genomic_DNA"/>
</dbReference>
<sequence>MMVNLEEIKVLYEPLADEGDAHIMSRYMKNQFSFFGIKKKGSASVNRQLFKEFGLSEGYELNCLVQSHFQEDERKYHCWWYSLDDLSPNRAGFIVGQGNDGERARMIKWVHADNFWLQRAGLLHPLKFKEKSTELSPLSSREALKWLTARGADR</sequence>
<dbReference type="AlphaFoldDB" id="A0A9Q8CKY7"/>
<evidence type="ECO:0000313" key="2">
    <source>
        <dbReference type="Proteomes" id="UP000295280"/>
    </source>
</evidence>
<dbReference type="InterPro" id="IPR014825">
    <property type="entry name" value="DNA_alkylation"/>
</dbReference>
<evidence type="ECO:0000313" key="1">
    <source>
        <dbReference type="EMBL" id="TDM02514.1"/>
    </source>
</evidence>
<name>A0A9Q8CKY7_9STAP</name>
<dbReference type="Gene3D" id="1.25.10.90">
    <property type="match status" value="2"/>
</dbReference>
<gene>
    <name evidence="1" type="ORF">ERX40_08135</name>
</gene>
<reference evidence="1 2" key="1">
    <citation type="submission" date="2019-01" db="EMBL/GenBank/DDBJ databases">
        <title>Draft genome sequences of the type strains of six Macrococcus species.</title>
        <authorList>
            <person name="Mazhar S."/>
            <person name="Altermann E."/>
            <person name="Hill C."/>
            <person name="Mcauliffe O."/>
        </authorList>
    </citation>
    <scope>NUCLEOTIDE SEQUENCE [LARGE SCALE GENOMIC DNA]</scope>
    <source>
        <strain evidence="1 2">ATCC 51828</strain>
    </source>
</reference>
<dbReference type="OrthoDB" id="9775346at2"/>
<dbReference type="InterPro" id="IPR016024">
    <property type="entry name" value="ARM-type_fold"/>
</dbReference>
<comment type="caution">
    <text evidence="1">The sequence shown here is derived from an EMBL/GenBank/DDBJ whole genome shotgun (WGS) entry which is preliminary data.</text>
</comment>
<dbReference type="SUPFAM" id="SSF48371">
    <property type="entry name" value="ARM repeat"/>
    <property type="match status" value="1"/>
</dbReference>
<dbReference type="Proteomes" id="UP000295280">
    <property type="component" value="Unassembled WGS sequence"/>
</dbReference>
<dbReference type="RefSeq" id="WP_133417996.1">
    <property type="nucleotide sequence ID" value="NZ_SCWD01000002.1"/>
</dbReference>
<dbReference type="Pfam" id="PF08713">
    <property type="entry name" value="DNA_alkylation"/>
    <property type="match status" value="2"/>
</dbReference>
<proteinExistence type="predicted"/>
<keyword evidence="2" id="KW-1185">Reference proteome</keyword>
<protein>
    <submittedName>
        <fullName evidence="1">Uncharacterized protein</fullName>
    </submittedName>
</protein>
<accession>A0A9Q8CKY7</accession>